<organism evidence="4 5">
    <name type="scientific">Hevea brasiliensis</name>
    <name type="common">Para rubber tree</name>
    <name type="synonym">Siphonia brasiliensis</name>
    <dbReference type="NCBI Taxonomy" id="3981"/>
    <lineage>
        <taxon>Eukaryota</taxon>
        <taxon>Viridiplantae</taxon>
        <taxon>Streptophyta</taxon>
        <taxon>Embryophyta</taxon>
        <taxon>Tracheophyta</taxon>
        <taxon>Spermatophyta</taxon>
        <taxon>Magnoliopsida</taxon>
        <taxon>eudicotyledons</taxon>
        <taxon>Gunneridae</taxon>
        <taxon>Pentapetalae</taxon>
        <taxon>rosids</taxon>
        <taxon>fabids</taxon>
        <taxon>Malpighiales</taxon>
        <taxon>Euphorbiaceae</taxon>
        <taxon>Crotonoideae</taxon>
        <taxon>Micrandreae</taxon>
        <taxon>Hevea</taxon>
    </lineage>
</organism>
<dbReference type="InterPro" id="IPR001623">
    <property type="entry name" value="DnaJ_domain"/>
</dbReference>
<dbReference type="CDD" id="cd06257">
    <property type="entry name" value="DnaJ"/>
    <property type="match status" value="1"/>
</dbReference>
<feature type="compositionally biased region" description="Polar residues" evidence="2">
    <location>
        <begin position="1"/>
        <end position="17"/>
    </location>
</feature>
<evidence type="ECO:0000313" key="5">
    <source>
        <dbReference type="Proteomes" id="UP001174677"/>
    </source>
</evidence>
<keyword evidence="5" id="KW-1185">Reference proteome</keyword>
<comment type="caution">
    <text evidence="4">The sequence shown here is derived from an EMBL/GenBank/DDBJ whole genome shotgun (WGS) entry which is preliminary data.</text>
</comment>
<feature type="domain" description="J" evidence="3">
    <location>
        <begin position="599"/>
        <end position="666"/>
    </location>
</feature>
<reference evidence="4" key="1">
    <citation type="journal article" date="2023" name="Plant Biotechnol. J.">
        <title>Chromosome-level wild Hevea brasiliensis genome provides new tools for genomic-assisted breeding and valuable loci to elevate rubber yield.</title>
        <authorList>
            <person name="Cheng H."/>
            <person name="Song X."/>
            <person name="Hu Y."/>
            <person name="Wu T."/>
            <person name="Yang Q."/>
            <person name="An Z."/>
            <person name="Feng S."/>
            <person name="Deng Z."/>
            <person name="Wu W."/>
            <person name="Zeng X."/>
            <person name="Tu M."/>
            <person name="Wang X."/>
            <person name="Huang H."/>
        </authorList>
    </citation>
    <scope>NUCLEOTIDE SEQUENCE</scope>
    <source>
        <strain evidence="4">MT/VB/25A 57/8</strain>
    </source>
</reference>
<keyword evidence="1" id="KW-0175">Coiled coil</keyword>
<feature type="region of interest" description="Disordered" evidence="2">
    <location>
        <begin position="83"/>
        <end position="125"/>
    </location>
</feature>
<feature type="compositionally biased region" description="Basic and acidic residues" evidence="2">
    <location>
        <begin position="116"/>
        <end position="125"/>
    </location>
</feature>
<evidence type="ECO:0000313" key="4">
    <source>
        <dbReference type="EMBL" id="KAJ9174131.1"/>
    </source>
</evidence>
<evidence type="ECO:0000256" key="1">
    <source>
        <dbReference type="SAM" id="Coils"/>
    </source>
</evidence>
<feature type="region of interest" description="Disordered" evidence="2">
    <location>
        <begin position="148"/>
        <end position="187"/>
    </location>
</feature>
<evidence type="ECO:0000256" key="2">
    <source>
        <dbReference type="SAM" id="MobiDB-lite"/>
    </source>
</evidence>
<protein>
    <recommendedName>
        <fullName evidence="3">J domain-containing protein</fullName>
    </recommendedName>
</protein>
<evidence type="ECO:0000259" key="3">
    <source>
        <dbReference type="PROSITE" id="PS50076"/>
    </source>
</evidence>
<accession>A0ABQ9M1M8</accession>
<feature type="coiled-coil region" evidence="1">
    <location>
        <begin position="549"/>
        <end position="593"/>
    </location>
</feature>
<proteinExistence type="predicted"/>
<dbReference type="PANTHER" id="PTHR36335">
    <property type="entry name" value="CHAPERONE DNAJ-DOMAIN SUPERFAMILY PROTEIN"/>
    <property type="match status" value="1"/>
</dbReference>
<dbReference type="Gene3D" id="1.10.287.110">
    <property type="entry name" value="DnaJ domain"/>
    <property type="match status" value="1"/>
</dbReference>
<dbReference type="PROSITE" id="PS50076">
    <property type="entry name" value="DNAJ_2"/>
    <property type="match status" value="1"/>
</dbReference>
<dbReference type="PANTHER" id="PTHR36335:SF1">
    <property type="entry name" value="CHAPERONE DNAJ-DOMAIN SUPERFAMILY PROTEIN"/>
    <property type="match status" value="1"/>
</dbReference>
<dbReference type="Proteomes" id="UP001174677">
    <property type="component" value="Chromosome 9"/>
</dbReference>
<name>A0ABQ9M1M8_HEVBR</name>
<sequence length="666" mass="75437">MRGEEASSNYSMPSTGSGKKAMRSRKMRRHLDNVVIIDVDSDGFDNVIIIDVPESLQQKFKGSTVLREGKRFPIQGIISIDDDESDYVDHPEFNVENEGGLNGDESPSKNSPASDSMKKSEDADAKDCRVVLEKRSAFKLSKCKTTYTKKSPSRNRYGLNSESESDSSESSSSDCEVMEGSSSDLREQWEKASLKRKSHIYHKGESGLEGQDSPCSSHSDIHLNVRVENRTKQNLEDPVCFSSKNVNFQEENLSNCNATGDGFVGGAFNPWMGCPFARSGQKVDKESFSWQWKPASGKDTHIKDDVTLRETCMEDCNSFRDESQNMNGYDSRFQNERKGPLGPPPWSIHKGGCEQCHDTRNCFQHGKQRTKGEHSFPSFQQKLNLNSDYERASVHDEDASLCKGQCLGEMCSVNHRKDLSMEKGGNFTPATPSFDTCPIVAQCNSVGSKEKDKLVSGTLSSIDGDNPFTNSSSDILISDGKNPLYALNRDVIPAVQRDIINDREKLKETDEYKRAEEQEWVARQRQLQIQAEEAMRLRKRRKAETLRILDMEKRQKQRVEEVRETQRKDEENLNMKENLRAEVRKELYKLENTCIDMASLLRGLGIHVGGGFNPLSQEVHAAYKRALLKFHPDRASRTDIRQQVEAEEKFKLISRMKEKFLSTSCF</sequence>
<dbReference type="SUPFAM" id="SSF46565">
    <property type="entry name" value="Chaperone J-domain"/>
    <property type="match status" value="1"/>
</dbReference>
<feature type="region of interest" description="Disordered" evidence="2">
    <location>
        <begin position="1"/>
        <end position="25"/>
    </location>
</feature>
<gene>
    <name evidence="4" type="ORF">P3X46_017191</name>
</gene>
<dbReference type="EMBL" id="JARPOI010000009">
    <property type="protein sequence ID" value="KAJ9174131.1"/>
    <property type="molecule type" value="Genomic_DNA"/>
</dbReference>
<dbReference type="InterPro" id="IPR036869">
    <property type="entry name" value="J_dom_sf"/>
</dbReference>